<feature type="domain" description="Protein kinase" evidence="7">
    <location>
        <begin position="17"/>
        <end position="297"/>
    </location>
</feature>
<keyword evidence="6" id="KW-0472">Membrane</keyword>
<dbReference type="EMBL" id="BAABHO010000060">
    <property type="protein sequence ID" value="GAA4808198.1"/>
    <property type="molecule type" value="Genomic_DNA"/>
</dbReference>
<comment type="caution">
    <text evidence="8">The sequence shown here is derived from an EMBL/GenBank/DDBJ whole genome shotgun (WGS) entry which is preliminary data.</text>
</comment>
<dbReference type="PANTHER" id="PTHR43289">
    <property type="entry name" value="MITOGEN-ACTIVATED PROTEIN KINASE KINASE KINASE 20-RELATED"/>
    <property type="match status" value="1"/>
</dbReference>
<proteinExistence type="predicted"/>
<evidence type="ECO:0000256" key="3">
    <source>
        <dbReference type="ARBA" id="ARBA00022777"/>
    </source>
</evidence>
<dbReference type="Pfam" id="PF00069">
    <property type="entry name" value="Pkinase"/>
    <property type="match status" value="1"/>
</dbReference>
<reference evidence="9" key="1">
    <citation type="journal article" date="2019" name="Int. J. Syst. Evol. Microbiol.">
        <title>The Global Catalogue of Microorganisms (GCM) 10K type strain sequencing project: providing services to taxonomists for standard genome sequencing and annotation.</title>
        <authorList>
            <consortium name="The Broad Institute Genomics Platform"/>
            <consortium name="The Broad Institute Genome Sequencing Center for Infectious Disease"/>
            <person name="Wu L."/>
            <person name="Ma J."/>
        </authorList>
    </citation>
    <scope>NUCLEOTIDE SEQUENCE [LARGE SCALE GENOMIC DNA]</scope>
    <source>
        <strain evidence="9">JCM 17979</strain>
    </source>
</reference>
<evidence type="ECO:0000313" key="9">
    <source>
        <dbReference type="Proteomes" id="UP001500928"/>
    </source>
</evidence>
<evidence type="ECO:0000256" key="4">
    <source>
        <dbReference type="ARBA" id="ARBA00022840"/>
    </source>
</evidence>
<keyword evidence="3" id="KW-0418">Kinase</keyword>
<keyword evidence="6" id="KW-1133">Transmembrane helix</keyword>
<dbReference type="Gene3D" id="3.30.200.20">
    <property type="entry name" value="Phosphorylase Kinase, domain 1"/>
    <property type="match status" value="1"/>
</dbReference>
<dbReference type="InterPro" id="IPR000719">
    <property type="entry name" value="Prot_kinase_dom"/>
</dbReference>
<organism evidence="8 9">
    <name type="scientific">Actinomycetospora chlora</name>
    <dbReference type="NCBI Taxonomy" id="663608"/>
    <lineage>
        <taxon>Bacteria</taxon>
        <taxon>Bacillati</taxon>
        <taxon>Actinomycetota</taxon>
        <taxon>Actinomycetes</taxon>
        <taxon>Pseudonocardiales</taxon>
        <taxon>Pseudonocardiaceae</taxon>
        <taxon>Actinomycetospora</taxon>
    </lineage>
</organism>
<dbReference type="PROSITE" id="PS00108">
    <property type="entry name" value="PROTEIN_KINASE_ST"/>
    <property type="match status" value="1"/>
</dbReference>
<dbReference type="Proteomes" id="UP001500928">
    <property type="component" value="Unassembled WGS sequence"/>
</dbReference>
<protein>
    <recommendedName>
        <fullName evidence="7">Protein kinase domain-containing protein</fullName>
    </recommendedName>
</protein>
<dbReference type="PANTHER" id="PTHR43289:SF34">
    <property type="entry name" value="SERINE_THREONINE-PROTEIN KINASE YBDM-RELATED"/>
    <property type="match status" value="1"/>
</dbReference>
<dbReference type="InterPro" id="IPR011009">
    <property type="entry name" value="Kinase-like_dom_sf"/>
</dbReference>
<dbReference type="SMART" id="SM00220">
    <property type="entry name" value="S_TKc"/>
    <property type="match status" value="1"/>
</dbReference>
<keyword evidence="4" id="KW-0067">ATP-binding</keyword>
<dbReference type="CDD" id="cd14014">
    <property type="entry name" value="STKc_PknB_like"/>
    <property type="match status" value="1"/>
</dbReference>
<feature type="region of interest" description="Disordered" evidence="5">
    <location>
        <begin position="289"/>
        <end position="393"/>
    </location>
</feature>
<dbReference type="RefSeq" id="WP_345422973.1">
    <property type="nucleotide sequence ID" value="NZ_BAABHO010000060.1"/>
</dbReference>
<sequence length="440" mass="47300">MAAPTAHRTGSVLEGRYRVDGVLARGGMSVVHRGNDLRLERPVAIKILDRELAADPAFVRRFEREARAAARLAHPGIVAVHDQGRDPDGTVFLVLELVEGGTLRDVLREQGRLHPATALTVVEQVVTALRVAHDRGLVHRDVKPENVLVGVDGTVKVADFGLVAAAWEAGTDSADPSDPETGDVVLGTVAYLAPEQVTDGRADVRTDLYATGIVLFELLTGVAPHGGDDPVEVARRHVHVDVPPPSAVVAGIPRALDRLVLAATSRDPETRLADADAFLAAARGVRMDADLPFHPVPPPRRRSAADGARPLRGTRLLDLDAGPPTPPRTTPPRATPPRATPRPAPEDDEVEWDAWDDPDDRDDTEDGWFPEEPDEPADDPAPSRRRGPDDPVDDIDVAIEQIARRRARSRSRRLLAAWLLLEAVAMIVAGAVGWGLGLPG</sequence>
<name>A0ABP9CC71_9PSEU</name>
<keyword evidence="6" id="KW-0812">Transmembrane</keyword>
<dbReference type="InterPro" id="IPR008271">
    <property type="entry name" value="Ser/Thr_kinase_AS"/>
</dbReference>
<gene>
    <name evidence="8" type="ORF">GCM10023200_52430</name>
</gene>
<evidence type="ECO:0000259" key="7">
    <source>
        <dbReference type="PROSITE" id="PS50011"/>
    </source>
</evidence>
<dbReference type="SUPFAM" id="SSF56112">
    <property type="entry name" value="Protein kinase-like (PK-like)"/>
    <property type="match status" value="1"/>
</dbReference>
<evidence type="ECO:0000256" key="5">
    <source>
        <dbReference type="SAM" id="MobiDB-lite"/>
    </source>
</evidence>
<evidence type="ECO:0000313" key="8">
    <source>
        <dbReference type="EMBL" id="GAA4808198.1"/>
    </source>
</evidence>
<feature type="transmembrane region" description="Helical" evidence="6">
    <location>
        <begin position="414"/>
        <end position="436"/>
    </location>
</feature>
<keyword evidence="9" id="KW-1185">Reference proteome</keyword>
<dbReference type="PROSITE" id="PS50011">
    <property type="entry name" value="PROTEIN_KINASE_DOM"/>
    <property type="match status" value="1"/>
</dbReference>
<keyword evidence="2" id="KW-0547">Nucleotide-binding</keyword>
<feature type="compositionally biased region" description="Acidic residues" evidence="5">
    <location>
        <begin position="346"/>
        <end position="378"/>
    </location>
</feature>
<evidence type="ECO:0000256" key="6">
    <source>
        <dbReference type="SAM" id="Phobius"/>
    </source>
</evidence>
<keyword evidence="1" id="KW-0808">Transferase</keyword>
<evidence type="ECO:0000256" key="2">
    <source>
        <dbReference type="ARBA" id="ARBA00022741"/>
    </source>
</evidence>
<accession>A0ABP9CC71</accession>
<evidence type="ECO:0000256" key="1">
    <source>
        <dbReference type="ARBA" id="ARBA00022679"/>
    </source>
</evidence>
<dbReference type="Gene3D" id="1.10.510.10">
    <property type="entry name" value="Transferase(Phosphotransferase) domain 1"/>
    <property type="match status" value="1"/>
</dbReference>
<feature type="compositionally biased region" description="Pro residues" evidence="5">
    <location>
        <begin position="323"/>
        <end position="343"/>
    </location>
</feature>